<name>A0ABV4ZBF2_9PSED</name>
<dbReference type="Pfam" id="PF05973">
    <property type="entry name" value="Gp49"/>
    <property type="match status" value="1"/>
</dbReference>
<protein>
    <submittedName>
        <fullName evidence="1">Type II toxin-antitoxin system RelE/ParE family toxin</fullName>
    </submittedName>
</protein>
<organism evidence="1 2">
    <name type="scientific">Pseudomonas boreofloridensis</name>
    <dbReference type="NCBI Taxonomy" id="3064348"/>
    <lineage>
        <taxon>Bacteria</taxon>
        <taxon>Pseudomonadati</taxon>
        <taxon>Pseudomonadota</taxon>
        <taxon>Gammaproteobacteria</taxon>
        <taxon>Pseudomonadales</taxon>
        <taxon>Pseudomonadaceae</taxon>
        <taxon>Pseudomonas</taxon>
    </lineage>
</organism>
<evidence type="ECO:0000313" key="2">
    <source>
        <dbReference type="Proteomes" id="UP001577047"/>
    </source>
</evidence>
<proteinExistence type="predicted"/>
<dbReference type="RefSeq" id="WP_304484765.1">
    <property type="nucleotide sequence ID" value="NZ_JAUQOQ010000012.1"/>
</dbReference>
<keyword evidence="2" id="KW-1185">Reference proteome</keyword>
<dbReference type="InterPro" id="IPR009241">
    <property type="entry name" value="HigB-like"/>
</dbReference>
<evidence type="ECO:0000313" key="1">
    <source>
        <dbReference type="EMBL" id="MFB3801628.1"/>
    </source>
</evidence>
<dbReference type="EMBL" id="JBHFXX010000011">
    <property type="protein sequence ID" value="MFB3801628.1"/>
    <property type="molecule type" value="Genomic_DNA"/>
</dbReference>
<reference evidence="1 2" key="1">
    <citation type="submission" date="2024-09" db="EMBL/GenBank/DDBJ databases">
        <authorList>
            <person name="Fullem K."/>
        </authorList>
    </citation>
    <scope>NUCLEOTIDE SEQUENCE [LARGE SCALE GENOMIC DNA]</scope>
    <source>
        <strain evidence="2">K1(2024)</strain>
    </source>
</reference>
<dbReference type="Proteomes" id="UP001577047">
    <property type="component" value="Unassembled WGS sequence"/>
</dbReference>
<gene>
    <name evidence="1" type="ORF">ACE1YR_14520</name>
</gene>
<sequence length="109" mass="12453">MCSEFIGEFEHLGGEVQDELLAQLYLLQLYGPALGRPRVDTLKGSRHSNMKALRFSADGGVWRVAFAFDKARRALLLVAGDKSGVQERRFYRNLIQRADERFDRHLSRG</sequence>
<comment type="caution">
    <text evidence="1">The sequence shown here is derived from an EMBL/GenBank/DDBJ whole genome shotgun (WGS) entry which is preliminary data.</text>
</comment>
<accession>A0ABV4ZBF2</accession>